<name>C4FBI8_9ACTN</name>
<proteinExistence type="predicted"/>
<reference evidence="1 2" key="1">
    <citation type="submission" date="2009-04" db="EMBL/GenBank/DDBJ databases">
        <authorList>
            <person name="Weinstock G."/>
            <person name="Sodergren E."/>
            <person name="Clifton S."/>
            <person name="Fulton L."/>
            <person name="Fulton B."/>
            <person name="Courtney L."/>
            <person name="Fronick C."/>
            <person name="Harrison M."/>
            <person name="Strong C."/>
            <person name="Farmer C."/>
            <person name="Delahaunty K."/>
            <person name="Markovic C."/>
            <person name="Hall O."/>
            <person name="Minx P."/>
            <person name="Tomlinson C."/>
            <person name="Mitreva M."/>
            <person name="Nelson J."/>
            <person name="Hou S."/>
            <person name="Wollam A."/>
            <person name="Pepin K.H."/>
            <person name="Johnson M."/>
            <person name="Bhonagiri V."/>
            <person name="Nash W.E."/>
            <person name="Warren W."/>
            <person name="Chinwalla A."/>
            <person name="Mardis E.R."/>
            <person name="Wilson R.K."/>
        </authorList>
    </citation>
    <scope>NUCLEOTIDE SEQUENCE [LARGE SCALE GENOMIC DNA]</scope>
    <source>
        <strain evidence="1 2">DSM 13280</strain>
    </source>
</reference>
<dbReference type="Proteomes" id="UP000003295">
    <property type="component" value="Unassembled WGS sequence"/>
</dbReference>
<evidence type="ECO:0000313" key="2">
    <source>
        <dbReference type="Proteomes" id="UP000003295"/>
    </source>
</evidence>
<dbReference type="EMBL" id="ABXH02000035">
    <property type="protein sequence ID" value="EEP43839.1"/>
    <property type="molecule type" value="Genomic_DNA"/>
</dbReference>
<comment type="caution">
    <text evidence="1">The sequence shown here is derived from an EMBL/GenBank/DDBJ whole genome shotgun (WGS) entry which is preliminary data.</text>
</comment>
<organism evidence="1 2">
    <name type="scientific">Collinsella intestinalis DSM 13280</name>
    <dbReference type="NCBI Taxonomy" id="521003"/>
    <lineage>
        <taxon>Bacteria</taxon>
        <taxon>Bacillati</taxon>
        <taxon>Actinomycetota</taxon>
        <taxon>Coriobacteriia</taxon>
        <taxon>Coriobacteriales</taxon>
        <taxon>Coriobacteriaceae</taxon>
        <taxon>Collinsella</taxon>
    </lineage>
</organism>
<evidence type="ECO:0000313" key="1">
    <source>
        <dbReference type="EMBL" id="EEP43839.1"/>
    </source>
</evidence>
<accession>C4FBI8</accession>
<dbReference type="HOGENOM" id="CLU_3307961_0_0_11"/>
<sequence length="39" mass="4457">MRFAKGREIGRFSRSTRENQTISKILKNVVASEILLGYS</sequence>
<gene>
    <name evidence="1" type="ORF">COLINT_03444</name>
</gene>
<dbReference type="AlphaFoldDB" id="C4FBI8"/>
<protein>
    <submittedName>
        <fullName evidence="1">Uncharacterized protein</fullName>
    </submittedName>
</protein>